<keyword evidence="5" id="KW-0472">Membrane</keyword>
<dbReference type="Proteomes" id="UP000799779">
    <property type="component" value="Unassembled WGS sequence"/>
</dbReference>
<reference evidence="6" key="1">
    <citation type="journal article" date="2020" name="Stud. Mycol.">
        <title>101 Dothideomycetes genomes: a test case for predicting lifestyles and emergence of pathogens.</title>
        <authorList>
            <person name="Haridas S."/>
            <person name="Albert R."/>
            <person name="Binder M."/>
            <person name="Bloem J."/>
            <person name="Labutti K."/>
            <person name="Salamov A."/>
            <person name="Andreopoulos B."/>
            <person name="Baker S."/>
            <person name="Barry K."/>
            <person name="Bills G."/>
            <person name="Bluhm B."/>
            <person name="Cannon C."/>
            <person name="Castanera R."/>
            <person name="Culley D."/>
            <person name="Daum C."/>
            <person name="Ezra D."/>
            <person name="Gonzalez J."/>
            <person name="Henrissat B."/>
            <person name="Kuo A."/>
            <person name="Liang C."/>
            <person name="Lipzen A."/>
            <person name="Lutzoni F."/>
            <person name="Magnuson J."/>
            <person name="Mondo S."/>
            <person name="Nolan M."/>
            <person name="Ohm R."/>
            <person name="Pangilinan J."/>
            <person name="Park H.-J."/>
            <person name="Ramirez L."/>
            <person name="Alfaro M."/>
            <person name="Sun H."/>
            <person name="Tritt A."/>
            <person name="Yoshinaga Y."/>
            <person name="Zwiers L.-H."/>
            <person name="Turgeon B."/>
            <person name="Goodwin S."/>
            <person name="Spatafora J."/>
            <person name="Crous P."/>
            <person name="Grigoriev I."/>
        </authorList>
    </citation>
    <scope>NUCLEOTIDE SEQUENCE</scope>
    <source>
        <strain evidence="6">CBS 123094</strain>
    </source>
</reference>
<evidence type="ECO:0000256" key="5">
    <source>
        <dbReference type="SAM" id="Phobius"/>
    </source>
</evidence>
<dbReference type="PANTHER" id="PTHR33365:SF11">
    <property type="entry name" value="TAT PATHWAY SIGNAL SEQUENCE"/>
    <property type="match status" value="1"/>
</dbReference>
<evidence type="ECO:0000256" key="3">
    <source>
        <dbReference type="ARBA" id="ARBA00035112"/>
    </source>
</evidence>
<dbReference type="OrthoDB" id="3687641at2759"/>
<evidence type="ECO:0000256" key="4">
    <source>
        <dbReference type="SAM" id="MobiDB-lite"/>
    </source>
</evidence>
<keyword evidence="7" id="KW-1185">Reference proteome</keyword>
<feature type="transmembrane region" description="Helical" evidence="5">
    <location>
        <begin position="37"/>
        <end position="58"/>
    </location>
</feature>
<organism evidence="6 7">
    <name type="scientific">Amniculicola lignicola CBS 123094</name>
    <dbReference type="NCBI Taxonomy" id="1392246"/>
    <lineage>
        <taxon>Eukaryota</taxon>
        <taxon>Fungi</taxon>
        <taxon>Dikarya</taxon>
        <taxon>Ascomycota</taxon>
        <taxon>Pezizomycotina</taxon>
        <taxon>Dothideomycetes</taxon>
        <taxon>Pleosporomycetidae</taxon>
        <taxon>Pleosporales</taxon>
        <taxon>Amniculicolaceae</taxon>
        <taxon>Amniculicola</taxon>
    </lineage>
</organism>
<keyword evidence="2" id="KW-0560">Oxidoreductase</keyword>
<proteinExistence type="inferred from homology"/>
<dbReference type="GO" id="GO:0016491">
    <property type="term" value="F:oxidoreductase activity"/>
    <property type="evidence" value="ECO:0007669"/>
    <property type="project" value="UniProtKB-KW"/>
</dbReference>
<protein>
    <submittedName>
        <fullName evidence="6">Uncharacterized protein</fullName>
    </submittedName>
</protein>
<feature type="region of interest" description="Disordered" evidence="4">
    <location>
        <begin position="1"/>
        <end position="27"/>
    </location>
</feature>
<dbReference type="PANTHER" id="PTHR33365">
    <property type="entry name" value="YALI0B05434P"/>
    <property type="match status" value="1"/>
</dbReference>
<dbReference type="GO" id="GO:0043386">
    <property type="term" value="P:mycotoxin biosynthetic process"/>
    <property type="evidence" value="ECO:0007669"/>
    <property type="project" value="InterPro"/>
</dbReference>
<dbReference type="InterPro" id="IPR021765">
    <property type="entry name" value="UstYa-like"/>
</dbReference>
<evidence type="ECO:0000256" key="1">
    <source>
        <dbReference type="ARBA" id="ARBA00004685"/>
    </source>
</evidence>
<keyword evidence="5" id="KW-0812">Transmembrane</keyword>
<name>A0A6A5X096_9PLEO</name>
<evidence type="ECO:0000313" key="7">
    <source>
        <dbReference type="Proteomes" id="UP000799779"/>
    </source>
</evidence>
<evidence type="ECO:0000313" key="6">
    <source>
        <dbReference type="EMBL" id="KAF2004765.1"/>
    </source>
</evidence>
<comment type="similarity">
    <text evidence="3">Belongs to the ustYa family.</text>
</comment>
<dbReference type="EMBL" id="ML977566">
    <property type="protein sequence ID" value="KAF2004765.1"/>
    <property type="molecule type" value="Genomic_DNA"/>
</dbReference>
<feature type="compositionally biased region" description="Basic and acidic residues" evidence="4">
    <location>
        <begin position="1"/>
        <end position="13"/>
    </location>
</feature>
<evidence type="ECO:0000256" key="2">
    <source>
        <dbReference type="ARBA" id="ARBA00023002"/>
    </source>
</evidence>
<gene>
    <name evidence="6" type="ORF">P154DRAFT_616893</name>
</gene>
<dbReference type="AlphaFoldDB" id="A0A6A5X096"/>
<comment type="pathway">
    <text evidence="1">Mycotoxin biosynthesis.</text>
</comment>
<dbReference type="Pfam" id="PF11807">
    <property type="entry name" value="UstYa"/>
    <property type="match status" value="1"/>
</dbReference>
<sequence length="240" mass="27489">MATRVDDPSRTSESDDEQGLLNGERGWRSREKRERGMSWVVAVMFFAFGLLVGVVGGMEWRKHDAENGYREVVAQGGFEADKEVVFEMNETFERKMGKLSDALWEGLMPKGHGFIQVDDKNRAIPHTDKEGDLSQTKVVSVFHQLHCLNTIRQSLNTAIDLDPNFNYLALQFAHHWAYCFDYLRQSLMCTADLTLENLIKREGSLSEEVDGWGTKHMCRDWEKVFEWAEGHRVGKGLGIE</sequence>
<accession>A0A6A5X096</accession>
<keyword evidence="5" id="KW-1133">Transmembrane helix</keyword>